<feature type="domain" description="Ubiquitin-like" evidence="3">
    <location>
        <begin position="342"/>
        <end position="399"/>
    </location>
</feature>
<dbReference type="InterPro" id="IPR019956">
    <property type="entry name" value="Ubiquitin_dom"/>
</dbReference>
<reference evidence="4" key="2">
    <citation type="submission" date="2022-01" db="EMBL/GenBank/DDBJ databases">
        <authorList>
            <person name="Yamashiro T."/>
            <person name="Shiraishi A."/>
            <person name="Satake H."/>
            <person name="Nakayama K."/>
        </authorList>
    </citation>
    <scope>NUCLEOTIDE SEQUENCE</scope>
</reference>
<dbReference type="EMBL" id="BQNB010011772">
    <property type="protein sequence ID" value="GJS94963.1"/>
    <property type="molecule type" value="Genomic_DNA"/>
</dbReference>
<feature type="domain" description="Ubiquitin-like" evidence="3">
    <location>
        <begin position="93"/>
        <end position="164"/>
    </location>
</feature>
<dbReference type="PROSITE" id="PS50053">
    <property type="entry name" value="UBIQUITIN_2"/>
    <property type="match status" value="5"/>
</dbReference>
<name>A0ABQ4ZXK2_9ASTR</name>
<dbReference type="Proteomes" id="UP001151760">
    <property type="component" value="Unassembled WGS sequence"/>
</dbReference>
<dbReference type="SMART" id="SM00213">
    <property type="entry name" value="UBQ"/>
    <property type="match status" value="6"/>
</dbReference>
<keyword evidence="2" id="KW-0832">Ubl conjugation</keyword>
<protein>
    <submittedName>
        <fullName evidence="4">Ubiquitin 8</fullName>
    </submittedName>
</protein>
<keyword evidence="1" id="KW-1017">Isopeptide bond</keyword>
<dbReference type="InterPro" id="IPR029071">
    <property type="entry name" value="Ubiquitin-like_domsf"/>
</dbReference>
<evidence type="ECO:0000313" key="4">
    <source>
        <dbReference type="EMBL" id="GJS94963.1"/>
    </source>
</evidence>
<dbReference type="SUPFAM" id="SSF54236">
    <property type="entry name" value="Ubiquitin-like"/>
    <property type="match status" value="6"/>
</dbReference>
<evidence type="ECO:0000259" key="3">
    <source>
        <dbReference type="PROSITE" id="PS50053"/>
    </source>
</evidence>
<evidence type="ECO:0000256" key="1">
    <source>
        <dbReference type="ARBA" id="ARBA00022499"/>
    </source>
</evidence>
<proteinExistence type="predicted"/>
<dbReference type="Pfam" id="PF00240">
    <property type="entry name" value="ubiquitin"/>
    <property type="match status" value="5"/>
</dbReference>
<organism evidence="4 5">
    <name type="scientific">Tanacetum coccineum</name>
    <dbReference type="NCBI Taxonomy" id="301880"/>
    <lineage>
        <taxon>Eukaryota</taxon>
        <taxon>Viridiplantae</taxon>
        <taxon>Streptophyta</taxon>
        <taxon>Embryophyta</taxon>
        <taxon>Tracheophyta</taxon>
        <taxon>Spermatophyta</taxon>
        <taxon>Magnoliopsida</taxon>
        <taxon>eudicotyledons</taxon>
        <taxon>Gunneridae</taxon>
        <taxon>Pentapetalae</taxon>
        <taxon>asterids</taxon>
        <taxon>campanulids</taxon>
        <taxon>Asterales</taxon>
        <taxon>Asteraceae</taxon>
        <taxon>Asteroideae</taxon>
        <taxon>Anthemideae</taxon>
        <taxon>Anthemidinae</taxon>
        <taxon>Tanacetum</taxon>
    </lineage>
</organism>
<feature type="domain" description="Ubiquitin-like" evidence="3">
    <location>
        <begin position="170"/>
        <end position="241"/>
    </location>
</feature>
<sequence length="492" mass="55602">MTEKINLLVTVFRDGQLNRCSLKVKKTDTIKDVRYMIESEEGIDTGTLYLIAVNPKVELEDTQTLEELQIYDGFNLFLAEVKTPSSLVEYGLIKIFYKMVYTGDTQSLLVERSDSIETLKLMIQEKSHIPEDMQRLSTSYRRQLIEKHMSLDDYGISCGDTLLLDIGGPIRVNVFLIHSQRNIHVDVEILDTVDAVKSKIQDMEGIPASKQWLKGSATDIDLKGDRTLADCEVGNEGTLYLQIAPMRININFYPTNEIICLKVDETETIDNVKAKIHLKIGVSSEKLWVSNVTQILSVERSFKGDRTLAECNICNGDTLICDFEMCVSFKIPYVWILSAGLVQISVTTLTGESIILEVNQSDTISNVRSLVESKKGFLLHQHVLFCEGKQLEDNLVLSKIPNRSTLYCLPKPRARLQILVKLLNGKTIVLKVKSTKTVGSLLRKIYDMEDIPSNRQHRLLLAGQELNNNNTILECSIRWNSLLLLVPGIEEC</sequence>
<keyword evidence="5" id="KW-1185">Reference proteome</keyword>
<dbReference type="Gene3D" id="3.10.20.90">
    <property type="entry name" value="Phosphatidylinositol 3-kinase Catalytic Subunit, Chain A, domain 1"/>
    <property type="match status" value="6"/>
</dbReference>
<evidence type="ECO:0000256" key="2">
    <source>
        <dbReference type="ARBA" id="ARBA00022843"/>
    </source>
</evidence>
<dbReference type="InterPro" id="IPR050158">
    <property type="entry name" value="Ubiquitin_ubiquitin-like"/>
</dbReference>
<feature type="domain" description="Ubiquitin-like" evidence="3">
    <location>
        <begin position="416"/>
        <end position="486"/>
    </location>
</feature>
<dbReference type="PANTHER" id="PTHR10666">
    <property type="entry name" value="UBIQUITIN"/>
    <property type="match status" value="1"/>
</dbReference>
<dbReference type="PRINTS" id="PR00348">
    <property type="entry name" value="UBIQUITIN"/>
</dbReference>
<dbReference type="CDD" id="cd17039">
    <property type="entry name" value="Ubl_ubiquitin_like"/>
    <property type="match status" value="2"/>
</dbReference>
<evidence type="ECO:0000313" key="5">
    <source>
        <dbReference type="Proteomes" id="UP001151760"/>
    </source>
</evidence>
<gene>
    <name evidence="4" type="ORF">Tco_0801931</name>
</gene>
<reference evidence="4" key="1">
    <citation type="journal article" date="2022" name="Int. J. Mol. Sci.">
        <title>Draft Genome of Tanacetum Coccineum: Genomic Comparison of Closely Related Tanacetum-Family Plants.</title>
        <authorList>
            <person name="Yamashiro T."/>
            <person name="Shiraishi A."/>
            <person name="Nakayama K."/>
            <person name="Satake H."/>
        </authorList>
    </citation>
    <scope>NUCLEOTIDE SEQUENCE</scope>
</reference>
<comment type="caution">
    <text evidence="4">The sequence shown here is derived from an EMBL/GenBank/DDBJ whole genome shotgun (WGS) entry which is preliminary data.</text>
</comment>
<accession>A0ABQ4ZXK2</accession>
<dbReference type="InterPro" id="IPR000626">
    <property type="entry name" value="Ubiquitin-like_dom"/>
</dbReference>
<feature type="domain" description="Ubiquitin-like" evidence="3">
    <location>
        <begin position="5"/>
        <end position="78"/>
    </location>
</feature>